<dbReference type="Pfam" id="PF21666">
    <property type="entry name" value="DUF4246_N"/>
    <property type="match status" value="1"/>
</dbReference>
<evidence type="ECO:0000259" key="2">
    <source>
        <dbReference type="Pfam" id="PF14033"/>
    </source>
</evidence>
<dbReference type="Pfam" id="PF05368">
    <property type="entry name" value="NmrA"/>
    <property type="match status" value="1"/>
</dbReference>
<keyword evidence="5" id="KW-1185">Reference proteome</keyword>
<dbReference type="Proteomes" id="UP000249363">
    <property type="component" value="Unassembled WGS sequence"/>
</dbReference>
<dbReference type="STRING" id="1196081.A0A364LEQ2"/>
<gene>
    <name evidence="4" type="ORF">BHQ10_010203</name>
</gene>
<dbReference type="InterPro" id="IPR049207">
    <property type="entry name" value="DUF4246_N"/>
</dbReference>
<feature type="domain" description="NmrA-like" evidence="1">
    <location>
        <begin position="670"/>
        <end position="971"/>
    </location>
</feature>
<comment type="caution">
    <text evidence="4">The sequence shown here is derived from an EMBL/GenBank/DDBJ whole genome shotgun (WGS) entry which is preliminary data.</text>
</comment>
<dbReference type="PANTHER" id="PTHR33119">
    <property type="entry name" value="IFI3P"/>
    <property type="match status" value="1"/>
</dbReference>
<evidence type="ECO:0000313" key="5">
    <source>
        <dbReference type="Proteomes" id="UP000249363"/>
    </source>
</evidence>
<sequence>MEIHTTIPLDNSGRGPLRVPGFNGLPIHYKLKPQGRFAHGEREWRQMPAVTARERAMVDLINKVTDKPGWHLEIFNDEFVDRWRDKAFKTSSLMSEKAWSWCLSELRDKAIYFRETQHSLAASLKSGATSLLNFHYNSEGWRPASDDPVLSLVDPSLFPLVYGRSLVLADEGYVDLKDIFGSYKDATIAPEHLDRRIESRLAQQQANQDQSDSVRIPIYQPNQKFSCWSSNHQWLPCDVEFLNDTGTDIRLVSYINNLHPAHKTLYRDVEKLIAFSIPLWNDCLIQGNPGLKDPFNKGQLGLVPLRIVTYGIEWENELPDWAGDFNVPSKERKMMYRETRLESLLDVAEKEKMELPPLNSHLWQKAKDYLEFPEYKIGLLTPFAAPENWTDQPWPHMLQKLNLSLHFKHPEPGTAFTHEEWRSRGNTNKAIIDIASGRKLSYGGQIKKPMVPDFRPYKISLQDTFRNQGLQVIVQIDSIELTPDNPVYRPGSWQLPGQLNEHIAAMAVFPYDVQNVTTPRIEFRQETPIDKQSYRCDEEPVAPGEKIYYDQRLKRPLQRYGRRNLVEIDALTQILGFPPLHLYHDHQKESAFQNIGSVAAPQDRLITFPNVMEHRLRKFKLVNPTITGHYRAVKLYLVDPHYRIGLRVSGFFTIGFIFGLKRIVKQGNTMSKLLTILGATGNQGGSVANYVVADPVLSKEYSIRAVTRDSNKPAAQALTAKGIEVVQGDLDDIDSIKAAFKGAHTVFAVTTTIYDDQLKAREVRQGKALADAAVEAGVKYLIWSTLSSPTLESKGKYAKVESFDSKYEVEEYIRSLPIKSSFFAPSSFMQNYASMMAPHPVGDGTFAISNVIRPDTKLPHIDIEGDTGKYIGAILAEPEKFEGKVLSAATDFWSLEEAAQILTRLSGETVKYNQIPVDVFKGFLPPHGAECITEMMLYSEDVGYYGSETKEKVAWTASVARGRLTTLEDYLAKNLPKSLA</sequence>
<accession>A0A364LEQ2</accession>
<dbReference type="GeneID" id="63799417"/>
<organism evidence="4 5">
    <name type="scientific">Talaromyces amestolkiae</name>
    <dbReference type="NCBI Taxonomy" id="1196081"/>
    <lineage>
        <taxon>Eukaryota</taxon>
        <taxon>Fungi</taxon>
        <taxon>Dikarya</taxon>
        <taxon>Ascomycota</taxon>
        <taxon>Pezizomycotina</taxon>
        <taxon>Eurotiomycetes</taxon>
        <taxon>Eurotiomycetidae</taxon>
        <taxon>Eurotiales</taxon>
        <taxon>Trichocomaceae</taxon>
        <taxon>Talaromyces</taxon>
        <taxon>Talaromyces sect. Talaromyces</taxon>
    </lineage>
</organism>
<protein>
    <submittedName>
        <fullName evidence="4">Uncharacterized protein</fullName>
    </submittedName>
</protein>
<evidence type="ECO:0000313" key="4">
    <source>
        <dbReference type="EMBL" id="RAO74191.1"/>
    </source>
</evidence>
<dbReference type="InterPro" id="IPR049192">
    <property type="entry name" value="DUF4246_C"/>
</dbReference>
<dbReference type="InterPro" id="IPR036291">
    <property type="entry name" value="NAD(P)-bd_dom_sf"/>
</dbReference>
<reference evidence="4 5" key="1">
    <citation type="journal article" date="2017" name="Biotechnol. Biofuels">
        <title>Differential beta-glucosidase expression as a function of carbon source availability in Talaromyces amestolkiae: a genomic and proteomic approach.</title>
        <authorList>
            <person name="de Eugenio L.I."/>
            <person name="Mendez-Liter J.A."/>
            <person name="Nieto-Dominguez M."/>
            <person name="Alonso L."/>
            <person name="Gil-Munoz J."/>
            <person name="Barriuso J."/>
            <person name="Prieto A."/>
            <person name="Martinez M.J."/>
        </authorList>
    </citation>
    <scope>NUCLEOTIDE SEQUENCE [LARGE SCALE GENOMIC DNA]</scope>
    <source>
        <strain evidence="4 5">CIB</strain>
    </source>
</reference>
<evidence type="ECO:0000259" key="1">
    <source>
        <dbReference type="Pfam" id="PF05368"/>
    </source>
</evidence>
<dbReference type="Pfam" id="PF14033">
    <property type="entry name" value="DUF4246"/>
    <property type="match status" value="1"/>
</dbReference>
<name>A0A364LEQ2_TALAM</name>
<dbReference type="InterPro" id="IPR025340">
    <property type="entry name" value="DUF4246"/>
</dbReference>
<feature type="domain" description="DUF4246" evidence="2">
    <location>
        <begin position="97"/>
        <end position="644"/>
    </location>
</feature>
<dbReference type="Gene3D" id="3.90.25.10">
    <property type="entry name" value="UDP-galactose 4-epimerase, domain 1"/>
    <property type="match status" value="1"/>
</dbReference>
<dbReference type="PANTHER" id="PTHR33119:SF1">
    <property type="entry name" value="FE2OG DIOXYGENASE DOMAIN-CONTAINING PROTEIN"/>
    <property type="match status" value="1"/>
</dbReference>
<evidence type="ECO:0000259" key="3">
    <source>
        <dbReference type="Pfam" id="PF21666"/>
    </source>
</evidence>
<proteinExistence type="predicted"/>
<dbReference type="Gene3D" id="3.40.50.720">
    <property type="entry name" value="NAD(P)-binding Rossmann-like Domain"/>
    <property type="match status" value="1"/>
</dbReference>
<dbReference type="RefSeq" id="XP_040738705.1">
    <property type="nucleotide sequence ID" value="XM_040872808.1"/>
</dbReference>
<dbReference type="InterPro" id="IPR008030">
    <property type="entry name" value="NmrA-like"/>
</dbReference>
<feature type="domain" description="DUF4246" evidence="3">
    <location>
        <begin position="19"/>
        <end position="85"/>
    </location>
</feature>
<dbReference type="EMBL" id="MIKG01000030">
    <property type="protein sequence ID" value="RAO74191.1"/>
    <property type="molecule type" value="Genomic_DNA"/>
</dbReference>
<dbReference type="AlphaFoldDB" id="A0A364LEQ2"/>
<dbReference type="SUPFAM" id="SSF51735">
    <property type="entry name" value="NAD(P)-binding Rossmann-fold domains"/>
    <property type="match status" value="1"/>
</dbReference>
<dbReference type="CDD" id="cd05251">
    <property type="entry name" value="NmrA_like_SDR_a"/>
    <property type="match status" value="1"/>
</dbReference>
<dbReference type="OrthoDB" id="3358371at2759"/>